<dbReference type="STRING" id="451379.A0A0N5AT73"/>
<accession>A0A0N5AT73</accession>
<keyword evidence="10 11" id="KW-0539">Nucleus</keyword>
<dbReference type="PANTHER" id="PTHR46011:SF32">
    <property type="entry name" value="NUCLEAR HORMONE RECEPTOR FAMILY"/>
    <property type="match status" value="1"/>
</dbReference>
<comment type="similarity">
    <text evidence="2 11">Belongs to the nuclear hormone receptor family.</text>
</comment>
<evidence type="ECO:0000256" key="7">
    <source>
        <dbReference type="ARBA" id="ARBA00023125"/>
    </source>
</evidence>
<evidence type="ECO:0000259" key="12">
    <source>
        <dbReference type="PROSITE" id="PS51030"/>
    </source>
</evidence>
<keyword evidence="14" id="KW-1185">Reference proteome</keyword>
<evidence type="ECO:0000313" key="15">
    <source>
        <dbReference type="WBParaSite" id="SMUV_0000801801-mRNA-1"/>
    </source>
</evidence>
<evidence type="ECO:0000256" key="6">
    <source>
        <dbReference type="ARBA" id="ARBA00023015"/>
    </source>
</evidence>
<dbReference type="WBParaSite" id="SMUV_0000801801-mRNA-1">
    <property type="protein sequence ID" value="SMUV_0000801801-mRNA-1"/>
    <property type="gene ID" value="SMUV_0000801801"/>
</dbReference>
<evidence type="ECO:0000256" key="1">
    <source>
        <dbReference type="ARBA" id="ARBA00004123"/>
    </source>
</evidence>
<evidence type="ECO:0000256" key="4">
    <source>
        <dbReference type="ARBA" id="ARBA00022771"/>
    </source>
</evidence>
<dbReference type="PROSITE" id="PS00031">
    <property type="entry name" value="NUCLEAR_REC_DBD_1"/>
    <property type="match status" value="1"/>
</dbReference>
<dbReference type="SMART" id="SM00399">
    <property type="entry name" value="ZnF_C4"/>
    <property type="match status" value="1"/>
</dbReference>
<keyword evidence="9 11" id="KW-0675">Receptor</keyword>
<dbReference type="Gene3D" id="3.30.50.10">
    <property type="entry name" value="Erythroid Transcription Factor GATA-1, subunit A"/>
    <property type="match status" value="1"/>
</dbReference>
<keyword evidence="3 11" id="KW-0479">Metal-binding</keyword>
<keyword evidence="7 11" id="KW-0238">DNA-binding</keyword>
<keyword evidence="8 11" id="KW-0804">Transcription</keyword>
<proteinExistence type="inferred from homology"/>
<dbReference type="InterPro" id="IPR013088">
    <property type="entry name" value="Znf_NHR/GATA"/>
</dbReference>
<sequence length="463" mass="52423">MNETISAICGVCGDASDGQHFGAVACRACAAFFRRSTVTDRKYTCRYNNNCPIGRGTYTTLDYLNLTLPNVRCMCRACRLRKCVELGMNAKSVQRNRDGLGSRSGRKSVKAEAASLSSYLTPPPSFSTTDLKIGLQGSPADKLIALPTPVITQLPDPSRPQFTLNVNCLQGLPLINEVLIGYRKLVEDRKTRRMICPGSQAQKLFGDRLAEFLRNSFENSFGCIDETKTCKQQPLYDPAFSGLQDINFDATTAMLRHDAAIAAEMVNEYFTPFSHIDNDNKQRLFRNFFASFILIERAYLTSIFFPDENDDRYINLLLLSLVLHLKFAFAHNAYFHLDNLIKYFNCNALIAHPAEAAKIFKPTYDLSRRCLKNPMVKMKFTEAEMVGLLYLGLWNEAIDGINEVTSEISRQSRSEMYRELYSLCVQSAPQSATERFGCIINFLTVSQVIQRQTFLRYEFCNML</sequence>
<dbReference type="GO" id="GO:0008270">
    <property type="term" value="F:zinc ion binding"/>
    <property type="evidence" value="ECO:0007669"/>
    <property type="project" value="UniProtKB-KW"/>
</dbReference>
<evidence type="ECO:0000256" key="9">
    <source>
        <dbReference type="ARBA" id="ARBA00023170"/>
    </source>
</evidence>
<comment type="subcellular location">
    <subcellularLocation>
        <location evidence="1 11">Nucleus</location>
    </subcellularLocation>
</comment>
<keyword evidence="5 11" id="KW-0862">Zinc</keyword>
<dbReference type="Gene3D" id="1.10.565.10">
    <property type="entry name" value="Retinoid X Receptor"/>
    <property type="match status" value="1"/>
</dbReference>
<protein>
    <submittedName>
        <fullName evidence="15">Nuclear receptor domain-containing protein</fullName>
    </submittedName>
</protein>
<dbReference type="Pfam" id="PF00105">
    <property type="entry name" value="zf-C4"/>
    <property type="match status" value="1"/>
</dbReference>
<dbReference type="CDD" id="cd06960">
    <property type="entry name" value="NR_DBD_HNF4A"/>
    <property type="match status" value="1"/>
</dbReference>
<evidence type="ECO:0000256" key="3">
    <source>
        <dbReference type="ARBA" id="ARBA00022723"/>
    </source>
</evidence>
<evidence type="ECO:0000256" key="11">
    <source>
        <dbReference type="RuleBase" id="RU004334"/>
    </source>
</evidence>
<dbReference type="GO" id="GO:0000978">
    <property type="term" value="F:RNA polymerase II cis-regulatory region sequence-specific DNA binding"/>
    <property type="evidence" value="ECO:0007669"/>
    <property type="project" value="InterPro"/>
</dbReference>
<feature type="domain" description="Nuclear receptor" evidence="12">
    <location>
        <begin position="6"/>
        <end position="95"/>
    </location>
</feature>
<organism evidence="14 15">
    <name type="scientific">Syphacia muris</name>
    <dbReference type="NCBI Taxonomy" id="451379"/>
    <lineage>
        <taxon>Eukaryota</taxon>
        <taxon>Metazoa</taxon>
        <taxon>Ecdysozoa</taxon>
        <taxon>Nematoda</taxon>
        <taxon>Chromadorea</taxon>
        <taxon>Rhabditida</taxon>
        <taxon>Spirurina</taxon>
        <taxon>Oxyuridomorpha</taxon>
        <taxon>Oxyuroidea</taxon>
        <taxon>Oxyuridae</taxon>
        <taxon>Syphacia</taxon>
    </lineage>
</organism>
<name>A0A0N5AT73_9BILA</name>
<dbReference type="InterPro" id="IPR035500">
    <property type="entry name" value="NHR-like_dom_sf"/>
</dbReference>
<dbReference type="SUPFAM" id="SSF57716">
    <property type="entry name" value="Glucocorticoid receptor-like (DNA-binding domain)"/>
    <property type="match status" value="1"/>
</dbReference>
<evidence type="ECO:0000256" key="8">
    <source>
        <dbReference type="ARBA" id="ARBA00023163"/>
    </source>
</evidence>
<dbReference type="InterPro" id="IPR001628">
    <property type="entry name" value="Znf_hrmn_rcpt"/>
</dbReference>
<evidence type="ECO:0000259" key="13">
    <source>
        <dbReference type="PROSITE" id="PS51843"/>
    </source>
</evidence>
<keyword evidence="6 11" id="KW-0805">Transcription regulation</keyword>
<dbReference type="PRINTS" id="PR00047">
    <property type="entry name" value="STROIDFINGER"/>
</dbReference>
<dbReference type="PANTHER" id="PTHR46011">
    <property type="entry name" value="NUCLEAR HORMONE RECEPTOR FAMILY MEMBER NHR-86-RELATED"/>
    <property type="match status" value="1"/>
</dbReference>
<dbReference type="AlphaFoldDB" id="A0A0N5AT73"/>
<dbReference type="InterPro" id="IPR049636">
    <property type="entry name" value="HNF4-like_DBD"/>
</dbReference>
<feature type="domain" description="NR LBD" evidence="13">
    <location>
        <begin position="205"/>
        <end position="463"/>
    </location>
</feature>
<dbReference type="SUPFAM" id="SSF48508">
    <property type="entry name" value="Nuclear receptor ligand-binding domain"/>
    <property type="match status" value="1"/>
</dbReference>
<dbReference type="PROSITE" id="PS51030">
    <property type="entry name" value="NUCLEAR_REC_DBD_2"/>
    <property type="match status" value="1"/>
</dbReference>
<dbReference type="InterPro" id="IPR000536">
    <property type="entry name" value="Nucl_hrmn_rcpt_lig-bd"/>
</dbReference>
<keyword evidence="4 11" id="KW-0863">Zinc-finger</keyword>
<dbReference type="Pfam" id="PF00104">
    <property type="entry name" value="Hormone_recep"/>
    <property type="match status" value="1"/>
</dbReference>
<dbReference type="PROSITE" id="PS51843">
    <property type="entry name" value="NR_LBD"/>
    <property type="match status" value="1"/>
</dbReference>
<reference evidence="15" key="1">
    <citation type="submission" date="2017-02" db="UniProtKB">
        <authorList>
            <consortium name="WormBaseParasite"/>
        </authorList>
    </citation>
    <scope>IDENTIFICATION</scope>
</reference>
<dbReference type="GO" id="GO:0005634">
    <property type="term" value="C:nucleus"/>
    <property type="evidence" value="ECO:0007669"/>
    <property type="project" value="UniProtKB-SubCell"/>
</dbReference>
<evidence type="ECO:0000256" key="10">
    <source>
        <dbReference type="ARBA" id="ARBA00023242"/>
    </source>
</evidence>
<dbReference type="SMART" id="SM00430">
    <property type="entry name" value="HOLI"/>
    <property type="match status" value="1"/>
</dbReference>
<evidence type="ECO:0000256" key="5">
    <source>
        <dbReference type="ARBA" id="ARBA00022833"/>
    </source>
</evidence>
<dbReference type="GO" id="GO:0003700">
    <property type="term" value="F:DNA-binding transcription factor activity"/>
    <property type="evidence" value="ECO:0007669"/>
    <property type="project" value="InterPro"/>
</dbReference>
<dbReference type="Proteomes" id="UP000046393">
    <property type="component" value="Unplaced"/>
</dbReference>
<evidence type="ECO:0000256" key="2">
    <source>
        <dbReference type="ARBA" id="ARBA00005993"/>
    </source>
</evidence>
<evidence type="ECO:0000313" key="14">
    <source>
        <dbReference type="Proteomes" id="UP000046393"/>
    </source>
</evidence>